<dbReference type="EMBL" id="JAVHJS010000026">
    <property type="protein sequence ID" value="KAK2815059.1"/>
    <property type="molecule type" value="Genomic_DNA"/>
</dbReference>
<evidence type="ECO:0000313" key="3">
    <source>
        <dbReference type="Proteomes" id="UP001187315"/>
    </source>
</evidence>
<feature type="region of interest" description="Disordered" evidence="1">
    <location>
        <begin position="46"/>
        <end position="79"/>
    </location>
</feature>
<sequence length="127" mass="13509">MFMTSALDSLSSRQGAHGGNPHGSQLEESQCTISLGKRKELFTASARGLTNLRKQKKNNPVDGANVAGEDEGKEGDMDRLPLCVVSGDSVSLSVSEHRGFKERTSQPDAANMAVQTTVNVCLSSCCH</sequence>
<evidence type="ECO:0000313" key="2">
    <source>
        <dbReference type="EMBL" id="KAK2815059.1"/>
    </source>
</evidence>
<comment type="caution">
    <text evidence="2">The sequence shown here is derived from an EMBL/GenBank/DDBJ whole genome shotgun (WGS) entry which is preliminary data.</text>
</comment>
<reference evidence="2" key="1">
    <citation type="submission" date="2023-08" db="EMBL/GenBank/DDBJ databases">
        <title>Pelteobagrus vachellii genome.</title>
        <authorList>
            <person name="Liu H."/>
        </authorList>
    </citation>
    <scope>NUCLEOTIDE SEQUENCE</scope>
    <source>
        <strain evidence="2">PRFRI_2022a</strain>
        <tissue evidence="2">Muscle</tissue>
    </source>
</reference>
<organism evidence="2 3">
    <name type="scientific">Tachysurus vachellii</name>
    <name type="common">Darkbarbel catfish</name>
    <name type="synonym">Pelteobagrus vachellii</name>
    <dbReference type="NCBI Taxonomy" id="175792"/>
    <lineage>
        <taxon>Eukaryota</taxon>
        <taxon>Metazoa</taxon>
        <taxon>Chordata</taxon>
        <taxon>Craniata</taxon>
        <taxon>Vertebrata</taxon>
        <taxon>Euteleostomi</taxon>
        <taxon>Actinopterygii</taxon>
        <taxon>Neopterygii</taxon>
        <taxon>Teleostei</taxon>
        <taxon>Ostariophysi</taxon>
        <taxon>Siluriformes</taxon>
        <taxon>Bagridae</taxon>
        <taxon>Tachysurus</taxon>
    </lineage>
</organism>
<feature type="compositionally biased region" description="Polar residues" evidence="1">
    <location>
        <begin position="1"/>
        <end position="14"/>
    </location>
</feature>
<name>A0AA88IJE3_TACVA</name>
<keyword evidence="3" id="KW-1185">Reference proteome</keyword>
<dbReference type="AlphaFoldDB" id="A0AA88IJE3"/>
<proteinExistence type="predicted"/>
<feature type="region of interest" description="Disordered" evidence="1">
    <location>
        <begin position="1"/>
        <end position="30"/>
    </location>
</feature>
<dbReference type="Proteomes" id="UP001187315">
    <property type="component" value="Unassembled WGS sequence"/>
</dbReference>
<accession>A0AA88IJE3</accession>
<evidence type="ECO:0000256" key="1">
    <source>
        <dbReference type="SAM" id="MobiDB-lite"/>
    </source>
</evidence>
<protein>
    <submittedName>
        <fullName evidence="2">Uncharacterized protein</fullName>
    </submittedName>
</protein>
<gene>
    <name evidence="2" type="ORF">Q7C36_023325</name>
</gene>